<evidence type="ECO:0000313" key="3">
    <source>
        <dbReference type="Proteomes" id="UP000766246"/>
    </source>
</evidence>
<evidence type="ECO:0000256" key="1">
    <source>
        <dbReference type="SAM" id="MobiDB-lite"/>
    </source>
</evidence>
<comment type="caution">
    <text evidence="2">The sequence shown here is derived from an EMBL/GenBank/DDBJ whole genome shotgun (WGS) entry which is preliminary data.</text>
</comment>
<evidence type="ECO:0000313" key="2">
    <source>
        <dbReference type="EMBL" id="MBE5920824.1"/>
    </source>
</evidence>
<dbReference type="AlphaFoldDB" id="A0A927UEF5"/>
<organism evidence="2 3">
    <name type="scientific">Pseudobutyrivibrio ruminis</name>
    <dbReference type="NCBI Taxonomy" id="46206"/>
    <lineage>
        <taxon>Bacteria</taxon>
        <taxon>Bacillati</taxon>
        <taxon>Bacillota</taxon>
        <taxon>Clostridia</taxon>
        <taxon>Lachnospirales</taxon>
        <taxon>Lachnospiraceae</taxon>
        <taxon>Pseudobutyrivibrio</taxon>
    </lineage>
</organism>
<gene>
    <name evidence="2" type="ORF">E7272_13420</name>
</gene>
<dbReference type="InterPro" id="IPR027417">
    <property type="entry name" value="P-loop_NTPase"/>
</dbReference>
<dbReference type="RefSeq" id="WP_304175312.1">
    <property type="nucleotide sequence ID" value="NZ_SVET01000008.1"/>
</dbReference>
<name>A0A927UEF5_9FIRM</name>
<feature type="compositionally biased region" description="Acidic residues" evidence="1">
    <location>
        <begin position="53"/>
        <end position="63"/>
    </location>
</feature>
<dbReference type="CDD" id="cd18785">
    <property type="entry name" value="SF2_C"/>
    <property type="match status" value="1"/>
</dbReference>
<accession>A0A927UEF5</accession>
<dbReference type="SUPFAM" id="SSF52540">
    <property type="entry name" value="P-loop containing nucleoside triphosphate hydrolases"/>
    <property type="match status" value="1"/>
</dbReference>
<proteinExistence type="predicted"/>
<dbReference type="EMBL" id="SVER01000054">
    <property type="protein sequence ID" value="MBE5920824.1"/>
    <property type="molecule type" value="Genomic_DNA"/>
</dbReference>
<sequence length="1058" mass="121163">MADYKEFYEARKEIIDIVKKDLIGPVYEDEILVERPTQYYVMGKLYPRAKDEQDNESDTDEDVTTNSGMDQNTDSYDSALASTNVIDPSTMGVTFTVKPGVKQIKVSVSYAQYHSNTKEEIDKQGLDVSKYENDVTDKTLFWVREPGKQEYVFDIGKDKEYRIVDEIYLRSFTHKTFESGETVITIVLTNKYVIDQFDFDEKNNHSLFQPEITIVSDEMEGRVFTSVRRQIELTDDEELSELDMLYAANGCFGQGHGCAVEWDVEKVEPDYIKSSFMPAFNLLQMKARQIEDNPVFNMKYLHTGDAEEIIANLESFVDEYRDWINKLKESIPKEYAESANNNINKCLTVCARIEQTVKTLGKSAAKNGNAWKAFRYANEAMYMQRRQSIIKGGREPKDENINWYPFQLAFMMLEIMSFVDPTGDDRKTVDLLWFPTGGGKTEAYLGIAAFCIFYRRLSHEEGVDGVTVLMRYTLRLLTIQQFERASILICACELLRKKYALPGREISIGLWVGNKLTPGTIEVADTTLAKLHNNGNVDQDEADPCQIKICPWCGKRIYPKNYSINAAKTRMNIKCTNGECVFSKEESLPIHLIDEEIYGLRPTFIVATVDKFAQITLQDKPAALFSVDKQCLPPELIIQDELHLISGPLGTMTGIYEAAITKICERDGIPVKVVASTATIRNADKQIRALYGRKFAQFPPQGICADDSFFAVKSTPEERPARLYMGVMGVGATFTTTLIRVYAAWLFASRYLIDKGYSDKAIDNFWTLTGYFNSIRELGGAQTQVVDDIQSRYQYLKDKKFADFNPKFTGNNKYEYSEELTSRMTNDQISDIIQTRLKVPYTSEQGEDVPFDFILASNMISVGVDVGRLGTMVVAGQPKTNAEYIQATSRVGRDNPGLVFMIYNASRSRDRSHYEQFLRYHAALYRYVEATSLTPFSDRARDRGLHALFVTLCRYMCPELLENENASRFDPSLPEVKEVEDIIFKYVQIVDKRELDNVIKEVKFIEMKWAEEAQGELWYHRKKKRSLLKEDIEEDDRFRCMNSMRSVEKQSGLYLLGD</sequence>
<feature type="compositionally biased region" description="Polar residues" evidence="1">
    <location>
        <begin position="64"/>
        <end position="76"/>
    </location>
</feature>
<dbReference type="Gene3D" id="3.40.50.300">
    <property type="entry name" value="P-loop containing nucleotide triphosphate hydrolases"/>
    <property type="match status" value="2"/>
</dbReference>
<evidence type="ECO:0008006" key="4">
    <source>
        <dbReference type="Google" id="ProtNLM"/>
    </source>
</evidence>
<protein>
    <recommendedName>
        <fullName evidence="4">Helicase</fullName>
    </recommendedName>
</protein>
<feature type="region of interest" description="Disordered" evidence="1">
    <location>
        <begin position="50"/>
        <end position="76"/>
    </location>
</feature>
<dbReference type="Proteomes" id="UP000766246">
    <property type="component" value="Unassembled WGS sequence"/>
</dbReference>
<reference evidence="2" key="1">
    <citation type="submission" date="2019-04" db="EMBL/GenBank/DDBJ databases">
        <title>Evolution of Biomass-Degrading Anaerobic Consortia Revealed by Metagenomics.</title>
        <authorList>
            <person name="Peng X."/>
        </authorList>
    </citation>
    <scope>NUCLEOTIDE SEQUENCE</scope>
    <source>
        <strain evidence="2">SIG311</strain>
    </source>
</reference>